<protein>
    <submittedName>
        <fullName evidence="1">Uncharacterized protein</fullName>
    </submittedName>
</protein>
<accession>A0A6J5P838</accession>
<proteinExistence type="predicted"/>
<dbReference type="EMBL" id="LR796882">
    <property type="protein sequence ID" value="CAB4172496.1"/>
    <property type="molecule type" value="Genomic_DNA"/>
</dbReference>
<name>A0A6J5P838_9CAUD</name>
<sequence>MPSVFSLADTIAASASLGSGVNINGLDVTGILMPSGWDTAAITLQYSPDGTTWSNVYDQFGTEVTIQAAASRYIALPPSLLAGVGWLKLRSGTSGSAVNQTAARTVTWVVRNYGR</sequence>
<organism evidence="1">
    <name type="scientific">uncultured Caudovirales phage</name>
    <dbReference type="NCBI Taxonomy" id="2100421"/>
    <lineage>
        <taxon>Viruses</taxon>
        <taxon>Duplodnaviria</taxon>
        <taxon>Heunggongvirae</taxon>
        <taxon>Uroviricota</taxon>
        <taxon>Caudoviricetes</taxon>
        <taxon>Peduoviridae</taxon>
        <taxon>Maltschvirus</taxon>
        <taxon>Maltschvirus maltsch</taxon>
    </lineage>
</organism>
<reference evidence="1" key="1">
    <citation type="submission" date="2020-04" db="EMBL/GenBank/DDBJ databases">
        <authorList>
            <person name="Chiriac C."/>
            <person name="Salcher M."/>
            <person name="Ghai R."/>
            <person name="Kavagutti S V."/>
        </authorList>
    </citation>
    <scope>NUCLEOTIDE SEQUENCE</scope>
</reference>
<dbReference type="EMBL" id="LR796786">
    <property type="protein sequence ID" value="CAB4166176.1"/>
    <property type="molecule type" value="Genomic_DNA"/>
</dbReference>
<evidence type="ECO:0000313" key="1">
    <source>
        <dbReference type="EMBL" id="CAB4166176.1"/>
    </source>
</evidence>
<evidence type="ECO:0000313" key="2">
    <source>
        <dbReference type="EMBL" id="CAB4172496.1"/>
    </source>
</evidence>
<gene>
    <name evidence="1" type="ORF">UFOVP843_14</name>
    <name evidence="2" type="ORF">UFOVP936_31</name>
</gene>